<feature type="transmembrane region" description="Helical" evidence="4">
    <location>
        <begin position="151"/>
        <end position="171"/>
    </location>
</feature>
<evidence type="ECO:0000256" key="2">
    <source>
        <dbReference type="ARBA" id="ARBA00012528"/>
    </source>
</evidence>
<gene>
    <name evidence="6" type="ORF">PP2015_795</name>
</gene>
<dbReference type="RefSeq" id="WP_058029062.1">
    <property type="nucleotide sequence ID" value="NZ_CP013187.1"/>
</dbReference>
<dbReference type="OrthoDB" id="9759607at2"/>
<dbReference type="SUPFAM" id="SSF55073">
    <property type="entry name" value="Nucleotide cyclase"/>
    <property type="match status" value="1"/>
</dbReference>
<comment type="cofactor">
    <cofactor evidence="1">
        <name>Mg(2+)</name>
        <dbReference type="ChEBI" id="CHEBI:18420"/>
    </cofactor>
</comment>
<feature type="transmembrane region" description="Helical" evidence="4">
    <location>
        <begin position="46"/>
        <end position="64"/>
    </location>
</feature>
<feature type="domain" description="GGDEF" evidence="5">
    <location>
        <begin position="216"/>
        <end position="345"/>
    </location>
</feature>
<evidence type="ECO:0000256" key="1">
    <source>
        <dbReference type="ARBA" id="ARBA00001946"/>
    </source>
</evidence>
<dbReference type="STRING" id="161398.PP2015_795"/>
<dbReference type="NCBIfam" id="TIGR00254">
    <property type="entry name" value="GGDEF"/>
    <property type="match status" value="1"/>
</dbReference>
<evidence type="ECO:0000256" key="3">
    <source>
        <dbReference type="ARBA" id="ARBA00034247"/>
    </source>
</evidence>
<dbReference type="Proteomes" id="UP000061457">
    <property type="component" value="Chromosome I"/>
</dbReference>
<dbReference type="CDD" id="cd01949">
    <property type="entry name" value="GGDEF"/>
    <property type="match status" value="1"/>
</dbReference>
<reference evidence="6 7" key="1">
    <citation type="submission" date="2015-11" db="EMBL/GenBank/DDBJ databases">
        <authorList>
            <person name="Zhang Y."/>
            <person name="Guo Z."/>
        </authorList>
    </citation>
    <scope>NUCLEOTIDE SEQUENCE [LARGE SCALE GENOMIC DNA]</scope>
    <source>
        <strain evidence="6 7">KCTC 12086</strain>
    </source>
</reference>
<dbReference type="SMART" id="SM00267">
    <property type="entry name" value="GGDEF"/>
    <property type="match status" value="1"/>
</dbReference>
<dbReference type="PANTHER" id="PTHR45138:SF9">
    <property type="entry name" value="DIGUANYLATE CYCLASE DGCM-RELATED"/>
    <property type="match status" value="1"/>
</dbReference>
<feature type="transmembrane region" description="Helical" evidence="4">
    <location>
        <begin position="71"/>
        <end position="92"/>
    </location>
</feature>
<evidence type="ECO:0000313" key="7">
    <source>
        <dbReference type="Proteomes" id="UP000061457"/>
    </source>
</evidence>
<dbReference type="Gene3D" id="3.30.70.270">
    <property type="match status" value="1"/>
</dbReference>
<dbReference type="GO" id="GO:0052621">
    <property type="term" value="F:diguanylate cyclase activity"/>
    <property type="evidence" value="ECO:0007669"/>
    <property type="project" value="UniProtKB-EC"/>
</dbReference>
<feature type="transmembrane region" description="Helical" evidence="4">
    <location>
        <begin position="22"/>
        <end position="40"/>
    </location>
</feature>
<evidence type="ECO:0000259" key="5">
    <source>
        <dbReference type="PROSITE" id="PS50887"/>
    </source>
</evidence>
<dbReference type="PATRIC" id="fig|161398.10.peg.808"/>
<feature type="transmembrane region" description="Helical" evidence="4">
    <location>
        <begin position="123"/>
        <end position="145"/>
    </location>
</feature>
<evidence type="ECO:0000313" key="6">
    <source>
        <dbReference type="EMBL" id="ALO41314.1"/>
    </source>
</evidence>
<dbReference type="PANTHER" id="PTHR45138">
    <property type="entry name" value="REGULATORY COMPONENTS OF SENSORY TRANSDUCTION SYSTEM"/>
    <property type="match status" value="1"/>
</dbReference>
<dbReference type="PROSITE" id="PS50887">
    <property type="entry name" value="GGDEF"/>
    <property type="match status" value="1"/>
</dbReference>
<dbReference type="EMBL" id="CP013187">
    <property type="protein sequence ID" value="ALO41314.1"/>
    <property type="molecule type" value="Genomic_DNA"/>
</dbReference>
<dbReference type="InterPro" id="IPR000160">
    <property type="entry name" value="GGDEF_dom"/>
</dbReference>
<dbReference type="AlphaFoldDB" id="A0A0S2JZT6"/>
<dbReference type="InterPro" id="IPR043128">
    <property type="entry name" value="Rev_trsase/Diguanyl_cyclase"/>
</dbReference>
<dbReference type="InterPro" id="IPR050469">
    <property type="entry name" value="Diguanylate_Cyclase"/>
</dbReference>
<organism evidence="6 7">
    <name type="scientific">Pseudoalteromonas phenolica</name>
    <dbReference type="NCBI Taxonomy" id="161398"/>
    <lineage>
        <taxon>Bacteria</taxon>
        <taxon>Pseudomonadati</taxon>
        <taxon>Pseudomonadota</taxon>
        <taxon>Gammaproteobacteria</taxon>
        <taxon>Alteromonadales</taxon>
        <taxon>Pseudoalteromonadaceae</taxon>
        <taxon>Pseudoalteromonas</taxon>
    </lineage>
</organism>
<comment type="catalytic activity">
    <reaction evidence="3">
        <text>2 GTP = 3',3'-c-di-GMP + 2 diphosphate</text>
        <dbReference type="Rhea" id="RHEA:24898"/>
        <dbReference type="ChEBI" id="CHEBI:33019"/>
        <dbReference type="ChEBI" id="CHEBI:37565"/>
        <dbReference type="ChEBI" id="CHEBI:58805"/>
        <dbReference type="EC" id="2.7.7.65"/>
    </reaction>
</comment>
<keyword evidence="4" id="KW-0812">Transmembrane</keyword>
<dbReference type="EC" id="2.7.7.65" evidence="2"/>
<keyword evidence="7" id="KW-1185">Reference proteome</keyword>
<protein>
    <recommendedName>
        <fullName evidence="2">diguanylate cyclase</fullName>
        <ecNumber evidence="2">2.7.7.65</ecNumber>
    </recommendedName>
</protein>
<keyword evidence="4" id="KW-0472">Membrane</keyword>
<evidence type="ECO:0000256" key="4">
    <source>
        <dbReference type="SAM" id="Phobius"/>
    </source>
</evidence>
<dbReference type="Pfam" id="PF00990">
    <property type="entry name" value="GGDEF"/>
    <property type="match status" value="1"/>
</dbReference>
<proteinExistence type="predicted"/>
<dbReference type="InterPro" id="IPR029787">
    <property type="entry name" value="Nucleotide_cyclase"/>
</dbReference>
<accession>A0A0S2JZT6</accession>
<dbReference type="FunFam" id="3.30.70.270:FF:000001">
    <property type="entry name" value="Diguanylate cyclase domain protein"/>
    <property type="match status" value="1"/>
</dbReference>
<dbReference type="KEGG" id="pphe:PP2015_795"/>
<name>A0A0S2JZT6_9GAMM</name>
<sequence length="345" mass="39823">MSIQNHDFFSIEQKKVAILNKVAWYCLYLHAALIFFFAYIEAYWLSGLNVLSVICWAVGLNLLSNGKVANALQLICFEVLVHSVAVSLTFGIELGFHYYLWAIACILLVEQTIPIFRSIAFAVTMMLTFGILVTFEFPNISYFPYPKLLPFIHFSNVLISGLPMIFALASLREMSIQSREELTVMASKDALTGLHNRRFAQKHLNCPNWFESYNKEAVFVVMADIDHFKRINDRFGHERGDDVLRIVSGIFIDCFEQPNLAIRWGGEEFLFVVHEENEHTIQRFIDLITTLLEQHNISREQLKVTLSFGVAKWHKNMNFETAVSYADQALYESKRSGRDRVTYFD</sequence>
<keyword evidence="4" id="KW-1133">Transmembrane helix</keyword>